<comment type="caution">
    <text evidence="1">The sequence shown here is derived from an EMBL/GenBank/DDBJ whole genome shotgun (WGS) entry which is preliminary data.</text>
</comment>
<dbReference type="Pfam" id="PF10604">
    <property type="entry name" value="Polyketide_cyc2"/>
    <property type="match status" value="1"/>
</dbReference>
<sequence length="156" mass="17341">MAHRLRSVALDFVESAPLRLVFAVEVSADAGAVYEALVDDVETWPAWWSAVTRIRPYPDGSGREVWLRGGARSRETIMAREPAERYAYRVDVTNVPGTHALLEEWRLRSTGTGTRVQWTLAAAGTAPFLFTARLGRAALGRSFRDGVRKLDRRLGG</sequence>
<evidence type="ECO:0000313" key="1">
    <source>
        <dbReference type="EMBL" id="GAA3378823.1"/>
    </source>
</evidence>
<dbReference type="SUPFAM" id="SSF55961">
    <property type="entry name" value="Bet v1-like"/>
    <property type="match status" value="1"/>
</dbReference>
<name>A0ABP6SKA5_9ACTN</name>
<dbReference type="Gene3D" id="3.30.530.20">
    <property type="match status" value="1"/>
</dbReference>
<reference evidence="2" key="1">
    <citation type="journal article" date="2019" name="Int. J. Syst. Evol. Microbiol.">
        <title>The Global Catalogue of Microorganisms (GCM) 10K type strain sequencing project: providing services to taxonomists for standard genome sequencing and annotation.</title>
        <authorList>
            <consortium name="The Broad Institute Genomics Platform"/>
            <consortium name="The Broad Institute Genome Sequencing Center for Infectious Disease"/>
            <person name="Wu L."/>
            <person name="Ma J."/>
        </authorList>
    </citation>
    <scope>NUCLEOTIDE SEQUENCE [LARGE SCALE GENOMIC DNA]</scope>
    <source>
        <strain evidence="2">JCM 9651</strain>
    </source>
</reference>
<dbReference type="EMBL" id="BAAAYL010000001">
    <property type="protein sequence ID" value="GAA3378823.1"/>
    <property type="molecule type" value="Genomic_DNA"/>
</dbReference>
<protein>
    <submittedName>
        <fullName evidence="1">SRPBCC family protein</fullName>
    </submittedName>
</protein>
<keyword evidence="2" id="KW-1185">Reference proteome</keyword>
<evidence type="ECO:0000313" key="2">
    <source>
        <dbReference type="Proteomes" id="UP001499990"/>
    </source>
</evidence>
<dbReference type="RefSeq" id="WP_345043432.1">
    <property type="nucleotide sequence ID" value="NZ_BAAAYL010000001.1"/>
</dbReference>
<proteinExistence type="predicted"/>
<dbReference type="InterPro" id="IPR023393">
    <property type="entry name" value="START-like_dom_sf"/>
</dbReference>
<dbReference type="Proteomes" id="UP001499990">
    <property type="component" value="Unassembled WGS sequence"/>
</dbReference>
<dbReference type="InterPro" id="IPR019587">
    <property type="entry name" value="Polyketide_cyclase/dehydratase"/>
</dbReference>
<dbReference type="CDD" id="cd07821">
    <property type="entry name" value="PYR_PYL_RCAR_like"/>
    <property type="match status" value="1"/>
</dbReference>
<organism evidence="1 2">
    <name type="scientific">Streptomyces sannanensis</name>
    <dbReference type="NCBI Taxonomy" id="285536"/>
    <lineage>
        <taxon>Bacteria</taxon>
        <taxon>Bacillati</taxon>
        <taxon>Actinomycetota</taxon>
        <taxon>Actinomycetes</taxon>
        <taxon>Kitasatosporales</taxon>
        <taxon>Streptomycetaceae</taxon>
        <taxon>Streptomyces</taxon>
    </lineage>
</organism>
<gene>
    <name evidence="1" type="ORF">GCM10020367_59900</name>
</gene>
<accession>A0ABP6SKA5</accession>